<organism evidence="1 2">
    <name type="scientific">Acinetobacter schindleri NIPH 900</name>
    <dbReference type="NCBI Taxonomy" id="1217675"/>
    <lineage>
        <taxon>Bacteria</taxon>
        <taxon>Pseudomonadati</taxon>
        <taxon>Pseudomonadota</taxon>
        <taxon>Gammaproteobacteria</taxon>
        <taxon>Moraxellales</taxon>
        <taxon>Moraxellaceae</taxon>
        <taxon>Acinetobacter</taxon>
    </lineage>
</organism>
<dbReference type="Proteomes" id="UP000018438">
    <property type="component" value="Unassembled WGS sequence"/>
</dbReference>
<dbReference type="EMBL" id="APPI01000016">
    <property type="protein sequence ID" value="ENV12955.1"/>
    <property type="molecule type" value="Genomic_DNA"/>
</dbReference>
<dbReference type="HOGENOM" id="CLU_3057557_0_0_6"/>
<protein>
    <submittedName>
        <fullName evidence="1">Uncharacterized protein</fullName>
    </submittedName>
</protein>
<reference evidence="1 2" key="1">
    <citation type="submission" date="2013-02" db="EMBL/GenBank/DDBJ databases">
        <title>The Genome Sequence of Acinetobacter schindleri NIPH 900.</title>
        <authorList>
            <consortium name="The Broad Institute Genome Sequencing Platform"/>
            <consortium name="The Broad Institute Genome Sequencing Center for Infectious Disease"/>
            <person name="Cerqueira G."/>
            <person name="Feldgarden M."/>
            <person name="Courvalin P."/>
            <person name="Perichon B."/>
            <person name="Grillot-Courvalin C."/>
            <person name="Clermont D."/>
            <person name="Rocha E."/>
            <person name="Yoon E.-J."/>
            <person name="Nemec A."/>
            <person name="Walker B."/>
            <person name="Young S.K."/>
            <person name="Zeng Q."/>
            <person name="Gargeya S."/>
            <person name="Fitzgerald M."/>
            <person name="Haas B."/>
            <person name="Abouelleil A."/>
            <person name="Alvarado L."/>
            <person name="Arachchi H.M."/>
            <person name="Berlin A.M."/>
            <person name="Chapman S.B."/>
            <person name="Dewar J."/>
            <person name="Goldberg J."/>
            <person name="Griggs A."/>
            <person name="Gujja S."/>
            <person name="Hansen M."/>
            <person name="Howarth C."/>
            <person name="Imamovic A."/>
            <person name="Larimer J."/>
            <person name="McCowan C."/>
            <person name="Murphy C."/>
            <person name="Neiman D."/>
            <person name="Pearson M."/>
            <person name="Priest M."/>
            <person name="Roberts A."/>
            <person name="Saif S."/>
            <person name="Shea T."/>
            <person name="Sisk P."/>
            <person name="Sykes S."/>
            <person name="Wortman J."/>
            <person name="Nusbaum C."/>
            <person name="Birren B."/>
        </authorList>
    </citation>
    <scope>NUCLEOTIDE SEQUENCE [LARGE SCALE GENOMIC DNA]</scope>
    <source>
        <strain evidence="1 2">NIPH 900</strain>
    </source>
</reference>
<comment type="caution">
    <text evidence="1">The sequence shown here is derived from an EMBL/GenBank/DDBJ whole genome shotgun (WGS) entry which is preliminary data.</text>
</comment>
<name>N8Y0Z9_9GAMM</name>
<gene>
    <name evidence="1" type="ORF">F965_01611</name>
</gene>
<accession>N8Y0Z9</accession>
<evidence type="ECO:0000313" key="1">
    <source>
        <dbReference type="EMBL" id="ENV12955.1"/>
    </source>
</evidence>
<proteinExistence type="predicted"/>
<evidence type="ECO:0000313" key="2">
    <source>
        <dbReference type="Proteomes" id="UP000018438"/>
    </source>
</evidence>
<keyword evidence="2" id="KW-1185">Reference proteome</keyword>
<sequence length="53" mass="6106">MPYFSIQEEIQLISKANDVFHFALQLPGHSYLNVNSEIKSFYALYPISLSVEI</sequence>
<dbReference type="AlphaFoldDB" id="N8Y0Z9"/>